<keyword evidence="4" id="KW-1185">Reference proteome</keyword>
<evidence type="ECO:0000256" key="1">
    <source>
        <dbReference type="SAM" id="Phobius"/>
    </source>
</evidence>
<accession>A0ABT7BYN2</accession>
<evidence type="ECO:0008006" key="5">
    <source>
        <dbReference type="Google" id="ProtNLM"/>
    </source>
</evidence>
<feature type="chain" id="PRO_5046115778" description="PEP-CTERM sorting domain-containing protein" evidence="2">
    <location>
        <begin position="26"/>
        <end position="278"/>
    </location>
</feature>
<feature type="signal peptide" evidence="2">
    <location>
        <begin position="1"/>
        <end position="25"/>
    </location>
</feature>
<keyword evidence="1" id="KW-0812">Transmembrane</keyword>
<evidence type="ECO:0000313" key="4">
    <source>
        <dbReference type="Proteomes" id="UP001232992"/>
    </source>
</evidence>
<keyword evidence="1" id="KW-1133">Transmembrane helix</keyword>
<dbReference type="RefSeq" id="WP_283758215.1">
    <property type="nucleotide sequence ID" value="NZ_JAQOSQ010000008.1"/>
</dbReference>
<organism evidence="3 4">
    <name type="scientific">Roseofilum casamattae BLCC-M143</name>
    <dbReference type="NCBI Taxonomy" id="3022442"/>
    <lineage>
        <taxon>Bacteria</taxon>
        <taxon>Bacillati</taxon>
        <taxon>Cyanobacteriota</taxon>
        <taxon>Cyanophyceae</taxon>
        <taxon>Desertifilales</taxon>
        <taxon>Desertifilaceae</taxon>
        <taxon>Roseofilum</taxon>
        <taxon>Roseofilum casamattae</taxon>
    </lineage>
</organism>
<sequence>MKINPVIVAIIATLGTVLAAGTARAASVTLYNGSGLPSSQGQLTLGAIDSGGANLTPFGGETVVGGGVQIDSDVGSAEYAGYSNYNPLTSSFVNSGGSAPSGYSLDPTTGYSIFFNATLNSTTSNSNDRGAFTVIATSVGQQSIEISFENNLVFAQNNNFTRGESAAFTTSTNANYELRVSGSSYQFFANSSQLLSGSLRNYLSDPANSMPPLSFDAYTIENFIFFGDSTGQEDGVYTLGAASVQTNTAGVPFEFPAWTGILMMGIGTVVYQFRRQKK</sequence>
<evidence type="ECO:0000313" key="3">
    <source>
        <dbReference type="EMBL" id="MDJ1183561.1"/>
    </source>
</evidence>
<name>A0ABT7BYN2_9CYAN</name>
<feature type="transmembrane region" description="Helical" evidence="1">
    <location>
        <begin position="255"/>
        <end position="273"/>
    </location>
</feature>
<keyword evidence="2" id="KW-0732">Signal</keyword>
<comment type="caution">
    <text evidence="3">The sequence shown here is derived from an EMBL/GenBank/DDBJ whole genome shotgun (WGS) entry which is preliminary data.</text>
</comment>
<dbReference type="EMBL" id="JAQOSQ010000008">
    <property type="protein sequence ID" value="MDJ1183561.1"/>
    <property type="molecule type" value="Genomic_DNA"/>
</dbReference>
<keyword evidence="1" id="KW-0472">Membrane</keyword>
<gene>
    <name evidence="3" type="ORF">PMH09_10155</name>
</gene>
<reference evidence="3 4" key="1">
    <citation type="submission" date="2023-01" db="EMBL/GenBank/DDBJ databases">
        <title>Novel diversity within Roseofilum (Cyanobacteria; Desertifilaceae) from marine benthic mats with descriptions of four novel species.</title>
        <authorList>
            <person name="Wang Y."/>
            <person name="Berthold D.E."/>
            <person name="Hu J."/>
            <person name="Lefler F.W."/>
            <person name="Laughinghouse H.D. IV."/>
        </authorList>
    </citation>
    <scope>NUCLEOTIDE SEQUENCE [LARGE SCALE GENOMIC DNA]</scope>
    <source>
        <strain evidence="3 4">BLCC-M143</strain>
    </source>
</reference>
<protein>
    <recommendedName>
        <fullName evidence="5">PEP-CTERM sorting domain-containing protein</fullName>
    </recommendedName>
</protein>
<dbReference type="Proteomes" id="UP001232992">
    <property type="component" value="Unassembled WGS sequence"/>
</dbReference>
<proteinExistence type="predicted"/>
<evidence type="ECO:0000256" key="2">
    <source>
        <dbReference type="SAM" id="SignalP"/>
    </source>
</evidence>